<accession>A0A4Y2SLQ4</accession>
<dbReference type="PANTHER" id="PTHR24652:SF69">
    <property type="entry name" value="CUB DOMAIN-CONTAINING PROTEIN"/>
    <property type="match status" value="1"/>
</dbReference>
<proteinExistence type="predicted"/>
<dbReference type="Gene3D" id="4.10.400.10">
    <property type="entry name" value="Low-density Lipoprotein Receptor"/>
    <property type="match status" value="1"/>
</dbReference>
<keyword evidence="4" id="KW-0812">Transmembrane</keyword>
<evidence type="ECO:0000313" key="16">
    <source>
        <dbReference type="Proteomes" id="UP000499080"/>
    </source>
</evidence>
<keyword evidence="8" id="KW-1133">Transmembrane helix</keyword>
<keyword evidence="16" id="KW-1185">Reference proteome</keyword>
<feature type="disulfide bond" evidence="13">
    <location>
        <begin position="67"/>
        <end position="79"/>
    </location>
</feature>
<dbReference type="InterPro" id="IPR023415">
    <property type="entry name" value="LDLR_class-A_CS"/>
</dbReference>
<keyword evidence="3" id="KW-0254">Endocytosis</keyword>
<dbReference type="FunFam" id="4.10.400.10:FF:000009">
    <property type="entry name" value="Low-density lipoprotein receptor-related protein 1"/>
    <property type="match status" value="1"/>
</dbReference>
<keyword evidence="7" id="KW-0106">Calcium</keyword>
<dbReference type="InterPro" id="IPR042333">
    <property type="entry name" value="LRAD2/Mig-13-like"/>
</dbReference>
<dbReference type="CDD" id="cd00112">
    <property type="entry name" value="LDLa"/>
    <property type="match status" value="1"/>
</dbReference>
<dbReference type="GO" id="GO:0016020">
    <property type="term" value="C:membrane"/>
    <property type="evidence" value="ECO:0007669"/>
    <property type="project" value="UniProtKB-SubCell"/>
</dbReference>
<dbReference type="Pfam" id="PF00057">
    <property type="entry name" value="Ldl_recept_a"/>
    <property type="match status" value="1"/>
</dbReference>
<evidence type="ECO:0000256" key="11">
    <source>
        <dbReference type="ARBA" id="ARBA00023170"/>
    </source>
</evidence>
<organism evidence="15 16">
    <name type="scientific">Araneus ventricosus</name>
    <name type="common">Orbweaver spider</name>
    <name type="synonym">Epeira ventricosa</name>
    <dbReference type="NCBI Taxonomy" id="182803"/>
    <lineage>
        <taxon>Eukaryota</taxon>
        <taxon>Metazoa</taxon>
        <taxon>Ecdysozoa</taxon>
        <taxon>Arthropoda</taxon>
        <taxon>Chelicerata</taxon>
        <taxon>Arachnida</taxon>
        <taxon>Araneae</taxon>
        <taxon>Araneomorphae</taxon>
        <taxon>Entelegynae</taxon>
        <taxon>Araneoidea</taxon>
        <taxon>Araneidae</taxon>
        <taxon>Araneus</taxon>
    </lineage>
</organism>
<feature type="disulfide bond" evidence="13">
    <location>
        <begin position="86"/>
        <end position="101"/>
    </location>
</feature>
<dbReference type="Proteomes" id="UP000499080">
    <property type="component" value="Unassembled WGS sequence"/>
</dbReference>
<evidence type="ECO:0000256" key="12">
    <source>
        <dbReference type="ARBA" id="ARBA00023180"/>
    </source>
</evidence>
<feature type="region of interest" description="Disordered" evidence="14">
    <location>
        <begin position="129"/>
        <end position="152"/>
    </location>
</feature>
<reference evidence="15 16" key="1">
    <citation type="journal article" date="2019" name="Sci. Rep.">
        <title>Orb-weaving spider Araneus ventricosus genome elucidates the spidroin gene catalogue.</title>
        <authorList>
            <person name="Kono N."/>
            <person name="Nakamura H."/>
            <person name="Ohtoshi R."/>
            <person name="Moran D.A.P."/>
            <person name="Shinohara A."/>
            <person name="Yoshida Y."/>
            <person name="Fujiwara M."/>
            <person name="Mori M."/>
            <person name="Tomita M."/>
            <person name="Arakawa K."/>
        </authorList>
    </citation>
    <scope>NUCLEOTIDE SEQUENCE [LARGE SCALE GENOMIC DNA]</scope>
</reference>
<evidence type="ECO:0000256" key="1">
    <source>
        <dbReference type="ARBA" id="ARBA00004479"/>
    </source>
</evidence>
<keyword evidence="5" id="KW-0732">Signal</keyword>
<dbReference type="SMART" id="SM00192">
    <property type="entry name" value="LDLa"/>
    <property type="match status" value="1"/>
</dbReference>
<evidence type="ECO:0000256" key="10">
    <source>
        <dbReference type="ARBA" id="ARBA00023157"/>
    </source>
</evidence>
<dbReference type="OrthoDB" id="19606at2759"/>
<dbReference type="InterPro" id="IPR002172">
    <property type="entry name" value="LDrepeatLR_classA_rpt"/>
</dbReference>
<dbReference type="PROSITE" id="PS50068">
    <property type="entry name" value="LDLRA_2"/>
    <property type="match status" value="1"/>
</dbReference>
<evidence type="ECO:0000256" key="4">
    <source>
        <dbReference type="ARBA" id="ARBA00022692"/>
    </source>
</evidence>
<evidence type="ECO:0000256" key="14">
    <source>
        <dbReference type="SAM" id="MobiDB-lite"/>
    </source>
</evidence>
<dbReference type="PROSITE" id="PS01209">
    <property type="entry name" value="LDLRA_1"/>
    <property type="match status" value="1"/>
</dbReference>
<keyword evidence="11" id="KW-0675">Receptor</keyword>
<feature type="disulfide bond" evidence="13">
    <location>
        <begin position="74"/>
        <end position="92"/>
    </location>
</feature>
<name>A0A4Y2SLQ4_ARAVE</name>
<dbReference type="GO" id="GO:0006897">
    <property type="term" value="P:endocytosis"/>
    <property type="evidence" value="ECO:0007669"/>
    <property type="project" value="UniProtKB-KW"/>
</dbReference>
<gene>
    <name evidence="15" type="ORF">AVEN_152602_1</name>
</gene>
<keyword evidence="2" id="KW-0245">EGF-like domain</keyword>
<keyword evidence="10 13" id="KW-1015">Disulfide bond</keyword>
<evidence type="ECO:0000256" key="9">
    <source>
        <dbReference type="ARBA" id="ARBA00023136"/>
    </source>
</evidence>
<dbReference type="EMBL" id="BGPR01022401">
    <property type="protein sequence ID" value="GBN88663.1"/>
    <property type="molecule type" value="Genomic_DNA"/>
</dbReference>
<evidence type="ECO:0000256" key="13">
    <source>
        <dbReference type="PROSITE-ProRule" id="PRU00124"/>
    </source>
</evidence>
<evidence type="ECO:0000256" key="2">
    <source>
        <dbReference type="ARBA" id="ARBA00022536"/>
    </source>
</evidence>
<protein>
    <submittedName>
        <fullName evidence="15">Uncharacterized protein</fullName>
    </submittedName>
</protein>
<dbReference type="SUPFAM" id="SSF57424">
    <property type="entry name" value="LDL receptor-like module"/>
    <property type="match status" value="1"/>
</dbReference>
<evidence type="ECO:0000313" key="15">
    <source>
        <dbReference type="EMBL" id="GBN88663.1"/>
    </source>
</evidence>
<dbReference type="InterPro" id="IPR036055">
    <property type="entry name" value="LDL_receptor-like_sf"/>
</dbReference>
<dbReference type="PANTHER" id="PTHR24652">
    <property type="entry name" value="LOW-DENSITY LIPOPROTEIN RECEPTOR CLASS A DOMAIN-CONTAINING PROTEIN 2"/>
    <property type="match status" value="1"/>
</dbReference>
<evidence type="ECO:0000256" key="5">
    <source>
        <dbReference type="ARBA" id="ARBA00022729"/>
    </source>
</evidence>
<evidence type="ECO:0000256" key="7">
    <source>
        <dbReference type="ARBA" id="ARBA00022837"/>
    </source>
</evidence>
<dbReference type="AlphaFoldDB" id="A0A4Y2SLQ4"/>
<evidence type="ECO:0000256" key="8">
    <source>
        <dbReference type="ARBA" id="ARBA00022989"/>
    </source>
</evidence>
<sequence length="167" mass="18338">MTDGNGNFPSYASGLHNGLLVRCKHSSLPLRAFSVETMSRTVSMEVLVLVSLLAGAFLCYAEASTQCASAEFKCSNGRCITIRYLCDTGNDCGDNSDEQFCAEKSATTLRPAARASCPKDTNVVWGLWSPQIPTTPDPPRTRRKREEKGSRDVVKTTLHYITRRGLK</sequence>
<evidence type="ECO:0000256" key="6">
    <source>
        <dbReference type="ARBA" id="ARBA00022737"/>
    </source>
</evidence>
<evidence type="ECO:0000256" key="3">
    <source>
        <dbReference type="ARBA" id="ARBA00022583"/>
    </source>
</evidence>
<comment type="subcellular location">
    <subcellularLocation>
        <location evidence="1">Membrane</location>
        <topology evidence="1">Single-pass type I membrane protein</topology>
    </subcellularLocation>
</comment>
<comment type="caution">
    <text evidence="15">The sequence shown here is derived from an EMBL/GenBank/DDBJ whole genome shotgun (WGS) entry which is preliminary data.</text>
</comment>
<keyword evidence="9" id="KW-0472">Membrane</keyword>
<keyword evidence="12" id="KW-0325">Glycoprotein</keyword>
<keyword evidence="6" id="KW-0677">Repeat</keyword>